<protein>
    <submittedName>
        <fullName evidence="3">Uncharacterized protein</fullName>
    </submittedName>
</protein>
<name>A0A915DYE4_9BILA</name>
<dbReference type="WBParaSite" id="jg24493">
    <property type="protein sequence ID" value="jg24493"/>
    <property type="gene ID" value="jg24493"/>
</dbReference>
<keyword evidence="2" id="KW-1185">Reference proteome</keyword>
<organism evidence="2 3">
    <name type="scientific">Ditylenchus dipsaci</name>
    <dbReference type="NCBI Taxonomy" id="166011"/>
    <lineage>
        <taxon>Eukaryota</taxon>
        <taxon>Metazoa</taxon>
        <taxon>Ecdysozoa</taxon>
        <taxon>Nematoda</taxon>
        <taxon>Chromadorea</taxon>
        <taxon>Rhabditida</taxon>
        <taxon>Tylenchina</taxon>
        <taxon>Tylenchomorpha</taxon>
        <taxon>Sphaerularioidea</taxon>
        <taxon>Anguinidae</taxon>
        <taxon>Anguininae</taxon>
        <taxon>Ditylenchus</taxon>
    </lineage>
</organism>
<proteinExistence type="predicted"/>
<dbReference type="Proteomes" id="UP000887574">
    <property type="component" value="Unplaced"/>
</dbReference>
<evidence type="ECO:0000313" key="3">
    <source>
        <dbReference type="WBParaSite" id="jg24493"/>
    </source>
</evidence>
<sequence length="98" mass="10988">MPALNACMHTMHHHQQQQQPTRNQKNKKGSRVSLKAPDPQHQQRQRAWIKVATVKDQISPVGKSLRLSDQAVAAVDDRRAASQLRSSSSLRNKEGSSK</sequence>
<evidence type="ECO:0000256" key="1">
    <source>
        <dbReference type="SAM" id="MobiDB-lite"/>
    </source>
</evidence>
<feature type="region of interest" description="Disordered" evidence="1">
    <location>
        <begin position="1"/>
        <end position="46"/>
    </location>
</feature>
<evidence type="ECO:0000313" key="2">
    <source>
        <dbReference type="Proteomes" id="UP000887574"/>
    </source>
</evidence>
<accession>A0A915DYE4</accession>
<feature type="region of interest" description="Disordered" evidence="1">
    <location>
        <begin position="71"/>
        <end position="98"/>
    </location>
</feature>
<dbReference type="AlphaFoldDB" id="A0A915DYE4"/>
<reference evidence="3" key="1">
    <citation type="submission" date="2022-11" db="UniProtKB">
        <authorList>
            <consortium name="WormBaseParasite"/>
        </authorList>
    </citation>
    <scope>IDENTIFICATION</scope>
</reference>
<feature type="compositionally biased region" description="Low complexity" evidence="1">
    <location>
        <begin position="81"/>
        <end position="90"/>
    </location>
</feature>